<feature type="domain" description="PNPLA" evidence="5">
    <location>
        <begin position="18"/>
        <end position="154"/>
    </location>
</feature>
<feature type="transmembrane region" description="Helical" evidence="4">
    <location>
        <begin position="734"/>
        <end position="755"/>
    </location>
</feature>
<dbReference type="GO" id="GO:0016042">
    <property type="term" value="P:lipid catabolic process"/>
    <property type="evidence" value="ECO:0007669"/>
    <property type="project" value="UniProtKB-KW"/>
</dbReference>
<organism evidence="6 7">
    <name type="scientific">Kinneretia aquatilis</name>
    <dbReference type="NCBI Taxonomy" id="2070761"/>
    <lineage>
        <taxon>Bacteria</taxon>
        <taxon>Pseudomonadati</taxon>
        <taxon>Pseudomonadota</taxon>
        <taxon>Betaproteobacteria</taxon>
        <taxon>Burkholderiales</taxon>
        <taxon>Sphaerotilaceae</taxon>
        <taxon>Roseateles</taxon>
    </lineage>
</organism>
<dbReference type="OrthoDB" id="9813090at2"/>
<name>A0A2N8KYT4_9BURK</name>
<dbReference type="EMBL" id="POSP01000003">
    <property type="protein sequence ID" value="PND38562.1"/>
    <property type="molecule type" value="Genomic_DNA"/>
</dbReference>
<dbReference type="RefSeq" id="WP_102768480.1">
    <property type="nucleotide sequence ID" value="NZ_POSP01000003.1"/>
</dbReference>
<dbReference type="InterPro" id="IPR016035">
    <property type="entry name" value="Acyl_Trfase/lysoPLipase"/>
</dbReference>
<keyword evidence="3" id="KW-0443">Lipid metabolism</keyword>
<proteinExistence type="predicted"/>
<keyword evidence="4" id="KW-0812">Transmembrane</keyword>
<dbReference type="PANTHER" id="PTHR14226:SF78">
    <property type="entry name" value="SLR0060 PROTEIN"/>
    <property type="match status" value="1"/>
</dbReference>
<protein>
    <recommendedName>
        <fullName evidence="5">PNPLA domain-containing protein</fullName>
    </recommendedName>
</protein>
<feature type="transmembrane region" description="Helical" evidence="4">
    <location>
        <begin position="814"/>
        <end position="837"/>
    </location>
</feature>
<keyword evidence="1" id="KW-0378">Hydrolase</keyword>
<keyword evidence="4" id="KW-1133">Transmembrane helix</keyword>
<keyword evidence="2" id="KW-0442">Lipid degradation</keyword>
<dbReference type="InterPro" id="IPR050301">
    <property type="entry name" value="NTE"/>
</dbReference>
<evidence type="ECO:0000256" key="3">
    <source>
        <dbReference type="ARBA" id="ARBA00023098"/>
    </source>
</evidence>
<comment type="caution">
    <text evidence="6">The sequence shown here is derived from an EMBL/GenBank/DDBJ whole genome shotgun (WGS) entry which is preliminary data.</text>
</comment>
<gene>
    <name evidence="6" type="ORF">C1O66_14200</name>
</gene>
<dbReference type="SUPFAM" id="SSF52151">
    <property type="entry name" value="FabD/lysophospholipase-like"/>
    <property type="match status" value="1"/>
</dbReference>
<evidence type="ECO:0000313" key="6">
    <source>
        <dbReference type="EMBL" id="PND38562.1"/>
    </source>
</evidence>
<accession>A0A2N8KYT4</accession>
<evidence type="ECO:0000259" key="5">
    <source>
        <dbReference type="Pfam" id="PF01734"/>
    </source>
</evidence>
<dbReference type="AlphaFoldDB" id="A0A2N8KYT4"/>
<reference evidence="6 7" key="1">
    <citation type="submission" date="2018-01" db="EMBL/GenBank/DDBJ databases">
        <title>Draft genome sequence of Paucibacter aquatile CR182 isolated from freshwater of the Nakdong River.</title>
        <authorList>
            <person name="Choi A."/>
            <person name="Chung E.J."/>
        </authorList>
    </citation>
    <scope>NUCLEOTIDE SEQUENCE [LARGE SCALE GENOMIC DNA]</scope>
    <source>
        <strain evidence="6 7">CR182</strain>
    </source>
</reference>
<keyword evidence="4" id="KW-0472">Membrane</keyword>
<evidence type="ECO:0000256" key="1">
    <source>
        <dbReference type="ARBA" id="ARBA00022801"/>
    </source>
</evidence>
<dbReference type="PANTHER" id="PTHR14226">
    <property type="entry name" value="NEUROPATHY TARGET ESTERASE/SWISS CHEESE D.MELANOGASTER"/>
    <property type="match status" value="1"/>
</dbReference>
<evidence type="ECO:0000256" key="2">
    <source>
        <dbReference type="ARBA" id="ARBA00022963"/>
    </source>
</evidence>
<feature type="transmembrane region" description="Helical" evidence="4">
    <location>
        <begin position="790"/>
        <end position="808"/>
    </location>
</feature>
<dbReference type="GO" id="GO:0016787">
    <property type="term" value="F:hydrolase activity"/>
    <property type="evidence" value="ECO:0007669"/>
    <property type="project" value="UniProtKB-KW"/>
</dbReference>
<dbReference type="InterPro" id="IPR002641">
    <property type="entry name" value="PNPLA_dom"/>
</dbReference>
<evidence type="ECO:0000313" key="7">
    <source>
        <dbReference type="Proteomes" id="UP000235916"/>
    </source>
</evidence>
<sequence length="859" mass="96283">MTELSSSSDHPPRHKLGLALAGGGFRASLFHVGVLRRLAELDLLRYVEVLSTVSGGSVVGALYLMHLKAELEQPMLAQLPPRLGGLSRYAYLQLVRRVEQDMRRAAQLNLRTRLLMHPWTLFKVCLGPDSLATAMAKLYDEHLLNGVAQRLRSTTGQAKSDRLPLLALRLRADASSRAGGSENYNHQALWEGSADAKPGSALTRWIINATSLNSGARFWFSHAELGEWYFGHLRYGEIESELLPRKVLLYPEDTALKPRVTLSAKDKAWAESVLSVWSRSDASGLRQRCRALQTLMDQLAPGVTLETLVQWLSDAESGRLRALKTPAWFLLRGRRLRPNVTDGLSLSQHVASLREAFFSLLPDGQRDSQFNWDQLRALHPMRLARAQQQACRLILEIYNLRAAWMVSPQASQEWQRLPLAQAVTASAAFPPVFPPYLLSDFYDDRRVRTLGLTDGGVFDNMGTTALLDEQCNLIIASDPGGIFETEQQEASVGRLGLSARLTAILSELPLNLFRHELRERVRLTERLSGESLGSTAKEFLSLRALKVLINFRIDSGVPLLRGRQMLEERAPGERSPEPALTLAQADERERRLLARLRTDLDAFSDLEAEALIRQGYLQAEENLAPLRQAGSPLADHLSVQPDAAAPYEPPFRDEAAMRRRERLLRAGQHRFLRLLAAWGTAWRQAALSLALLALLLSLSREGVWGWVADALLPWAQEAWQQAQPGALRWCAGWLWAWVPWAAAALVCALPVLVRWRSADRARRREFGLPPPKPWLLQALWRRHMPTRLRVMAYYRNTGVYLGMLLLLPMNWVPWALGVTVTLIVVVPLLACLADACFSKPLLRLARRGTGVQGIPDSYP</sequence>
<dbReference type="Pfam" id="PF01734">
    <property type="entry name" value="Patatin"/>
    <property type="match status" value="1"/>
</dbReference>
<dbReference type="Proteomes" id="UP000235916">
    <property type="component" value="Unassembled WGS sequence"/>
</dbReference>
<dbReference type="Gene3D" id="3.40.1090.10">
    <property type="entry name" value="Cytosolic phospholipase A2 catalytic domain"/>
    <property type="match status" value="2"/>
</dbReference>
<keyword evidence="7" id="KW-1185">Reference proteome</keyword>
<evidence type="ECO:0000256" key="4">
    <source>
        <dbReference type="SAM" id="Phobius"/>
    </source>
</evidence>